<accession>A0A5S4YKB1</accession>
<organism evidence="2 3">
    <name type="scientific">Bradyrhizobium hipponense</name>
    <dbReference type="NCBI Taxonomy" id="2605638"/>
    <lineage>
        <taxon>Bacteria</taxon>
        <taxon>Pseudomonadati</taxon>
        <taxon>Pseudomonadota</taxon>
        <taxon>Alphaproteobacteria</taxon>
        <taxon>Hyphomicrobiales</taxon>
        <taxon>Nitrobacteraceae</taxon>
        <taxon>Bradyrhizobium</taxon>
    </lineage>
</organism>
<dbReference type="Proteomes" id="UP000324797">
    <property type="component" value="Unassembled WGS sequence"/>
</dbReference>
<evidence type="ECO:0000313" key="3">
    <source>
        <dbReference type="Proteomes" id="UP000324797"/>
    </source>
</evidence>
<dbReference type="AlphaFoldDB" id="A0A5S4YKB1"/>
<protein>
    <submittedName>
        <fullName evidence="2">Uncharacterized protein</fullName>
    </submittedName>
</protein>
<keyword evidence="3" id="KW-1185">Reference proteome</keyword>
<feature type="region of interest" description="Disordered" evidence="1">
    <location>
        <begin position="327"/>
        <end position="351"/>
    </location>
</feature>
<comment type="caution">
    <text evidence="2">The sequence shown here is derived from an EMBL/GenBank/DDBJ whole genome shotgun (WGS) entry which is preliminary data.</text>
</comment>
<evidence type="ECO:0000313" key="2">
    <source>
        <dbReference type="EMBL" id="TYO64483.1"/>
    </source>
</evidence>
<sequence>MSVDDYMKRMLADNAAMQRAARVANPLGQHRSILDAISMQDRFSEIDRISRKIAGLGAIDQKLLDAAKGINIIDTARPTGALNLDIAGIGALAAGAADHLKLLASPLDDLRNFGAVGNLASMRGDILAMKGAYAGYTDRFRLPAHDEMDRLAKAALGAGSVASHLADAATASNGFTAAVQSMHTPWLLHDNIAQSARAFAEIQAIGHGLRNFAPFDAALSDTLRLSLGDWRNIPSFPPAIFDNAVARSEFYVARGFNPDLTEFTAEAFDETTTIAGLDAQEYSEPAGDEETGLVRTNRAHDRLLRFERRAFIDRLMTAEFGVAWTKHQTPPGMLDSRKNAKQAAKERGGAD</sequence>
<dbReference type="RefSeq" id="WP_148741417.1">
    <property type="nucleotide sequence ID" value="NZ_VSTH01000073.1"/>
</dbReference>
<reference evidence="2 3" key="1">
    <citation type="submission" date="2019-08" db="EMBL/GenBank/DDBJ databases">
        <title>Bradyrhizobium hipponensis sp. nov., a rhizobium isolated from a Lupinus angustifolius root nodule in Tunisia.</title>
        <authorList>
            <person name="Off K."/>
            <person name="Rejili M."/>
            <person name="Mars M."/>
            <person name="Brachmann A."/>
            <person name="Marin M."/>
        </authorList>
    </citation>
    <scope>NUCLEOTIDE SEQUENCE [LARGE SCALE GENOMIC DNA]</scope>
    <source>
        <strain evidence="3">aSej3</strain>
    </source>
</reference>
<proteinExistence type="predicted"/>
<feature type="compositionally biased region" description="Basic and acidic residues" evidence="1">
    <location>
        <begin position="335"/>
        <end position="351"/>
    </location>
</feature>
<gene>
    <name evidence="2" type="ORF">FXV83_21660</name>
</gene>
<dbReference type="EMBL" id="VSTH01000073">
    <property type="protein sequence ID" value="TYO64483.1"/>
    <property type="molecule type" value="Genomic_DNA"/>
</dbReference>
<evidence type="ECO:0000256" key="1">
    <source>
        <dbReference type="SAM" id="MobiDB-lite"/>
    </source>
</evidence>
<name>A0A5S4YKB1_9BRAD</name>